<accession>A0A975DI80</accession>
<sequence length="231" mass="26325">MTVIYRPVVHQPLELKTFIEETKRVMQCGLSTAKQDRLLAPLLFRLSKNKHFLIDNVVREIQAFGELPDIGAIGHASVFALFEHDELGFKLQARFLGKRRLENRSSTCNVIKGQTTKHRTLQVHYVGRPSLFTCYSFSETHPLVEGAFVRIVKQSECIANDMQVYVFEPAHDIISYPDLADFSVVLELVLTNEVFDEYEFDVTTGEVLRHSSSNENKTVKLVQEIKAALLV</sequence>
<keyword evidence="2" id="KW-1185">Reference proteome</keyword>
<name>A0A975DI80_9GAMM</name>
<gene>
    <name evidence="1" type="ORF">J5O05_04570</name>
</gene>
<proteinExistence type="predicted"/>
<protein>
    <submittedName>
        <fullName evidence="1">Uncharacterized protein</fullName>
    </submittedName>
</protein>
<dbReference type="KEGG" id="pxi:J5O05_04570"/>
<dbReference type="RefSeq" id="WP_208843787.1">
    <property type="nucleotide sequence ID" value="NZ_CP072133.1"/>
</dbReference>
<reference evidence="1" key="1">
    <citation type="submission" date="2021-03" db="EMBL/GenBank/DDBJ databases">
        <title>Complete Genome of Pseudoalteromonas xiamenensis STKMTI.2, a new potential marine bacterium producing anti-Vibrio compounds.</title>
        <authorList>
            <person name="Handayani D.P."/>
            <person name="Isnansetyo A."/>
            <person name="Istiqomah I."/>
            <person name="Jumina J."/>
        </authorList>
    </citation>
    <scope>NUCLEOTIDE SEQUENCE</scope>
    <source>
        <strain evidence="1">STKMTI.2</strain>
    </source>
</reference>
<evidence type="ECO:0000313" key="2">
    <source>
        <dbReference type="Proteomes" id="UP000664904"/>
    </source>
</evidence>
<organism evidence="1 2">
    <name type="scientific">Pseudoalteromonas xiamenensis</name>
    <dbReference type="NCBI Taxonomy" id="882626"/>
    <lineage>
        <taxon>Bacteria</taxon>
        <taxon>Pseudomonadati</taxon>
        <taxon>Pseudomonadota</taxon>
        <taxon>Gammaproteobacteria</taxon>
        <taxon>Alteromonadales</taxon>
        <taxon>Pseudoalteromonadaceae</taxon>
        <taxon>Pseudoalteromonas</taxon>
    </lineage>
</organism>
<dbReference type="EMBL" id="CP072133">
    <property type="protein sequence ID" value="QTH72165.1"/>
    <property type="molecule type" value="Genomic_DNA"/>
</dbReference>
<dbReference type="Proteomes" id="UP000664904">
    <property type="component" value="Chromosome"/>
</dbReference>
<dbReference type="AlphaFoldDB" id="A0A975DI80"/>
<evidence type="ECO:0000313" key="1">
    <source>
        <dbReference type="EMBL" id="QTH72165.1"/>
    </source>
</evidence>